<keyword evidence="3" id="KW-1185">Reference proteome</keyword>
<feature type="transmembrane region" description="Helical" evidence="1">
    <location>
        <begin position="240"/>
        <end position="262"/>
    </location>
</feature>
<feature type="transmembrane region" description="Helical" evidence="1">
    <location>
        <begin position="286"/>
        <end position="306"/>
    </location>
</feature>
<accession>A0A5N6A796</accession>
<organism evidence="2 3">
    <name type="scientific">Streptomyces mimosae</name>
    <dbReference type="NCBI Taxonomy" id="2586635"/>
    <lineage>
        <taxon>Bacteria</taxon>
        <taxon>Bacillati</taxon>
        <taxon>Actinomycetota</taxon>
        <taxon>Actinomycetes</taxon>
        <taxon>Kitasatosporales</taxon>
        <taxon>Streptomycetaceae</taxon>
        <taxon>Streptomyces</taxon>
    </lineage>
</organism>
<reference evidence="2" key="1">
    <citation type="submission" date="2019-10" db="EMBL/GenBank/DDBJ databases">
        <title>Nonomuraea sp. nov., isolated from Phyllanthus amarus.</title>
        <authorList>
            <person name="Klykleung N."/>
            <person name="Tanasupawat S."/>
        </authorList>
    </citation>
    <scope>NUCLEOTIDE SEQUENCE [LARGE SCALE GENOMIC DNA]</scope>
    <source>
        <strain evidence="2">3MP-10</strain>
    </source>
</reference>
<dbReference type="Proteomes" id="UP000314251">
    <property type="component" value="Unassembled WGS sequence"/>
</dbReference>
<feature type="transmembrane region" description="Helical" evidence="1">
    <location>
        <begin position="642"/>
        <end position="667"/>
    </location>
</feature>
<comment type="caution">
    <text evidence="2">The sequence shown here is derived from an EMBL/GenBank/DDBJ whole genome shotgun (WGS) entry which is preliminary data.</text>
</comment>
<feature type="transmembrane region" description="Helical" evidence="1">
    <location>
        <begin position="587"/>
        <end position="611"/>
    </location>
</feature>
<feature type="transmembrane region" description="Helical" evidence="1">
    <location>
        <begin position="412"/>
        <end position="430"/>
    </location>
</feature>
<name>A0A5N6A796_9ACTN</name>
<feature type="transmembrane region" description="Helical" evidence="1">
    <location>
        <begin position="673"/>
        <end position="694"/>
    </location>
</feature>
<dbReference type="EMBL" id="VDLY02000009">
    <property type="protein sequence ID" value="KAB8164654.1"/>
    <property type="molecule type" value="Genomic_DNA"/>
</dbReference>
<evidence type="ECO:0008006" key="4">
    <source>
        <dbReference type="Google" id="ProtNLM"/>
    </source>
</evidence>
<feature type="transmembrane region" description="Helical" evidence="1">
    <location>
        <begin position="26"/>
        <end position="51"/>
    </location>
</feature>
<dbReference type="RefSeq" id="WP_139668877.1">
    <property type="nucleotide sequence ID" value="NZ_VDLY02000009.1"/>
</dbReference>
<feature type="transmembrane region" description="Helical" evidence="1">
    <location>
        <begin position="355"/>
        <end position="378"/>
    </location>
</feature>
<evidence type="ECO:0000313" key="2">
    <source>
        <dbReference type="EMBL" id="KAB8164654.1"/>
    </source>
</evidence>
<keyword evidence="1" id="KW-0472">Membrane</keyword>
<keyword evidence="1" id="KW-1133">Transmembrane helix</keyword>
<keyword evidence="1" id="KW-0812">Transmembrane</keyword>
<feature type="transmembrane region" description="Helical" evidence="1">
    <location>
        <begin position="331"/>
        <end position="349"/>
    </location>
</feature>
<dbReference type="OrthoDB" id="3258069at2"/>
<sequence length="709" mass="74008">MRPWRTTTRLALRLAYARHPHQRLRVVLLGTVAAVTAVTALFTAGVLHTLAEERQRFDDRTVRYAEPASGSALRVDRRDDTWGLTQFPVVWLDPADAESPEALPPGMAGWPEPGGWVISPGLARQAADHPELAQRFPDAEVLTDEGVLHPEELLAYRRVPADGALGPVAVDATGFGGPGPTIGDDAELDIPAMSLALAGLVGLPALLLAAAGTAVSAPLRANRLALLRALGVPARRRRALVVLEAGAVAGPGLALGALAWQVTAPRLDRVPLVDRPVVPGALAPPWWSAVPVLLLLAAAFALLAVVTESRRREDHHAALPRPRARRPRMSALRIAPALAAVALLAAAALRDGRLAATSTLAGVLLLAAGVPLTLPLLARRVGDRLAGRTDRPGRVLAGRRLQYDPRSAVRPLYGIAALLVIAPVVAAWIGTARDIDPPPRPDPAIQAFEVRGALGHADPDALLRELPGALAAPVTVQPGPGSSAVVRLAAGCRELASLLRESACTEDGTLAGPAERRVGLLAAGTAEVSVVREEPQVNAQLSEESTLLVLTPRTADAENALRAAALAQPAALSVLSEADDQLQESELVPWVLGGIALFSALVFLLLATGLIDRTAVGRRGTWLLIAIGLTRRRIRVINRQEFLVGYGVVGGTALVAGVVACLAWTGLDSAVDYPLAAHAAIAASAAGLALAGLLDTRLTTEPEHFSGPG</sequence>
<evidence type="ECO:0000313" key="3">
    <source>
        <dbReference type="Proteomes" id="UP000314251"/>
    </source>
</evidence>
<evidence type="ECO:0000256" key="1">
    <source>
        <dbReference type="SAM" id="Phobius"/>
    </source>
</evidence>
<proteinExistence type="predicted"/>
<protein>
    <recommendedName>
        <fullName evidence="4">FtsX-like permease family protein</fullName>
    </recommendedName>
</protein>
<feature type="transmembrane region" description="Helical" evidence="1">
    <location>
        <begin position="195"/>
        <end position="219"/>
    </location>
</feature>
<gene>
    <name evidence="2" type="ORF">FH607_015585</name>
</gene>
<dbReference type="AlphaFoldDB" id="A0A5N6A796"/>